<name>A0A1L7D6J0_9CORY</name>
<evidence type="ECO:0000313" key="2">
    <source>
        <dbReference type="Proteomes" id="UP000185491"/>
    </source>
</evidence>
<dbReference type="PROSITE" id="PS51257">
    <property type="entry name" value="PROKAR_LIPOPROTEIN"/>
    <property type="match status" value="1"/>
</dbReference>
<evidence type="ECO:0008006" key="3">
    <source>
        <dbReference type="Google" id="ProtNLM"/>
    </source>
</evidence>
<accession>A0A1L7D6J0</accession>
<dbReference type="STRING" id="161895.CPHO_09215"/>
<sequence>MQLRLSSFPYASELRAAGASVLAAASVLGLSSCSAHTPPAHLGVEHLRAEVIERLESDPTYFTQGLEVAPDGTVWVGTGLYGESTILQRNPATGEVIHSHDLPADIFGEGITHYDNSLWQLSWKAGKAFKYDAATLRPTGEATYPGEGWGLCAMDNHLVLSDGTSTLRILDPETFAEKSRVDVTLEGRAVDKLNELECVDGAVYANVWYSTDILRIDPSDGKVTAVIDASASTGVKNTGEENPDAVLNGIAHIPGTEEFYLTGKLWSDLYRVRFVEVE</sequence>
<dbReference type="OrthoDB" id="9783700at2"/>
<dbReference type="AlphaFoldDB" id="A0A1L7D6J0"/>
<dbReference type="InterPro" id="IPR015943">
    <property type="entry name" value="WD40/YVTN_repeat-like_dom_sf"/>
</dbReference>
<keyword evidence="2" id="KW-1185">Reference proteome</keyword>
<dbReference type="KEGG" id="cpho:CPHO_09215"/>
<gene>
    <name evidence="1" type="ORF">CPHO_09215</name>
</gene>
<dbReference type="EMBL" id="CP009249">
    <property type="protein sequence ID" value="APT93769.1"/>
    <property type="molecule type" value="Genomic_DNA"/>
</dbReference>
<organism evidence="1 2">
    <name type="scientific">Corynebacterium phocae</name>
    <dbReference type="NCBI Taxonomy" id="161895"/>
    <lineage>
        <taxon>Bacteria</taxon>
        <taxon>Bacillati</taxon>
        <taxon>Actinomycetota</taxon>
        <taxon>Actinomycetes</taxon>
        <taxon>Mycobacteriales</taxon>
        <taxon>Corynebacteriaceae</taxon>
        <taxon>Corynebacterium</taxon>
    </lineage>
</organism>
<dbReference type="Proteomes" id="UP000185491">
    <property type="component" value="Chromosome"/>
</dbReference>
<dbReference type="InterPro" id="IPR011044">
    <property type="entry name" value="Quino_amine_DH_bsu"/>
</dbReference>
<proteinExistence type="predicted"/>
<dbReference type="Gene3D" id="2.130.10.10">
    <property type="entry name" value="YVTN repeat-like/Quinoprotein amine dehydrogenase"/>
    <property type="match status" value="1"/>
</dbReference>
<dbReference type="SUPFAM" id="SSF50969">
    <property type="entry name" value="YVTN repeat-like/Quinoprotein amine dehydrogenase"/>
    <property type="match status" value="1"/>
</dbReference>
<reference evidence="1 2" key="1">
    <citation type="submission" date="2014-08" db="EMBL/GenBank/DDBJ databases">
        <title>Complete genome sequence of Corynebacterium phocae M408/89/1(T)(=DSM 44612(T)), isolated from the common seal (Phoca vitulina).</title>
        <authorList>
            <person name="Ruckert C."/>
            <person name="Albersmeier A."/>
            <person name="Winkler A."/>
            <person name="Kalinowski J."/>
        </authorList>
    </citation>
    <scope>NUCLEOTIDE SEQUENCE [LARGE SCALE GENOMIC DNA]</scope>
    <source>
        <strain evidence="1 2">M408/89/1</strain>
    </source>
</reference>
<evidence type="ECO:0000313" key="1">
    <source>
        <dbReference type="EMBL" id="APT93769.1"/>
    </source>
</evidence>
<dbReference type="PANTHER" id="PTHR31270:SF1">
    <property type="entry name" value="GLUTAMINYL-PEPTIDE CYCLOTRANSFERASE"/>
    <property type="match status" value="1"/>
</dbReference>
<dbReference type="GO" id="GO:0016603">
    <property type="term" value="F:glutaminyl-peptide cyclotransferase activity"/>
    <property type="evidence" value="ECO:0007669"/>
    <property type="project" value="InterPro"/>
</dbReference>
<dbReference type="PANTHER" id="PTHR31270">
    <property type="entry name" value="GLUTAMINYL-PEPTIDE CYCLOTRANSFERASE"/>
    <property type="match status" value="1"/>
</dbReference>
<dbReference type="Pfam" id="PF05096">
    <property type="entry name" value="Glu_cyclase_2"/>
    <property type="match status" value="1"/>
</dbReference>
<dbReference type="InterPro" id="IPR007788">
    <property type="entry name" value="QCT"/>
</dbReference>
<protein>
    <recommendedName>
        <fullName evidence="3">Glutamine cyclotransferase</fullName>
    </recommendedName>
</protein>
<dbReference type="RefSeq" id="WP_075736653.1">
    <property type="nucleotide sequence ID" value="NZ_CP009249.1"/>
</dbReference>